<organism evidence="2">
    <name type="scientific">Lygus hesperus</name>
    <name type="common">Western plant bug</name>
    <dbReference type="NCBI Taxonomy" id="30085"/>
    <lineage>
        <taxon>Eukaryota</taxon>
        <taxon>Metazoa</taxon>
        <taxon>Ecdysozoa</taxon>
        <taxon>Arthropoda</taxon>
        <taxon>Hexapoda</taxon>
        <taxon>Insecta</taxon>
        <taxon>Pterygota</taxon>
        <taxon>Neoptera</taxon>
        <taxon>Paraneoptera</taxon>
        <taxon>Hemiptera</taxon>
        <taxon>Heteroptera</taxon>
        <taxon>Panheteroptera</taxon>
        <taxon>Cimicomorpha</taxon>
        <taxon>Miridae</taxon>
        <taxon>Mirini</taxon>
        <taxon>Lygus</taxon>
    </lineage>
</organism>
<gene>
    <name evidence="2" type="primary">xseA_20</name>
    <name evidence="2" type="ORF">CM83_72184</name>
</gene>
<reference evidence="2" key="2">
    <citation type="submission" date="2014-07" db="EMBL/GenBank/DDBJ databases">
        <authorList>
            <person name="Hull J."/>
        </authorList>
    </citation>
    <scope>NUCLEOTIDE SEQUENCE</scope>
</reference>
<feature type="region of interest" description="Disordered" evidence="1">
    <location>
        <begin position="1"/>
        <end position="39"/>
    </location>
</feature>
<proteinExistence type="predicted"/>
<dbReference type="AlphaFoldDB" id="A0A0A9X678"/>
<evidence type="ECO:0000256" key="1">
    <source>
        <dbReference type="SAM" id="MobiDB-lite"/>
    </source>
</evidence>
<evidence type="ECO:0000313" key="2">
    <source>
        <dbReference type="EMBL" id="JAG12585.1"/>
    </source>
</evidence>
<name>A0A0A9X678_LYGHE</name>
<reference evidence="2" key="1">
    <citation type="journal article" date="2014" name="PLoS ONE">
        <title>Transcriptome-Based Identification of ABC Transporters in the Western Tarnished Plant Bug Lygus hesperus.</title>
        <authorList>
            <person name="Hull J.J."/>
            <person name="Chaney K."/>
            <person name="Geib S.M."/>
            <person name="Fabrick J.A."/>
            <person name="Brent C.S."/>
            <person name="Walsh D."/>
            <person name="Lavine L.C."/>
        </authorList>
    </citation>
    <scope>NUCLEOTIDE SEQUENCE</scope>
</reference>
<accession>A0A0A9X678</accession>
<feature type="compositionally biased region" description="Polar residues" evidence="1">
    <location>
        <begin position="1"/>
        <end position="14"/>
    </location>
</feature>
<dbReference type="EMBL" id="GBHO01031019">
    <property type="protein sequence ID" value="JAG12585.1"/>
    <property type="molecule type" value="Transcribed_RNA"/>
</dbReference>
<sequence>MMMDNETSTTGSMESQRRADRRAVQATGNEEDDGEAIRMSSGGDALEDLYTMNDEQESVAPQVVYHTHPLPAVTSVGGGGVCAPTRSASFNRVACHDGSSTLLITSISESR</sequence>
<protein>
    <submittedName>
        <fullName evidence="2">Exodeoxyribonuclease 7 large subunit</fullName>
    </submittedName>
</protein>